<gene>
    <name evidence="2" type="ORF">NCTC7807_04148</name>
</gene>
<dbReference type="Gene3D" id="3.60.15.10">
    <property type="entry name" value="Ribonuclease Z/Hydroxyacylglutathione hydrolase-like"/>
    <property type="match status" value="1"/>
</dbReference>
<evidence type="ECO:0000259" key="1">
    <source>
        <dbReference type="SMART" id="SM00849"/>
    </source>
</evidence>
<organism evidence="2 3">
    <name type="scientific">Streptomyces griseus</name>
    <dbReference type="NCBI Taxonomy" id="1911"/>
    <lineage>
        <taxon>Bacteria</taxon>
        <taxon>Bacillati</taxon>
        <taxon>Actinomycetota</taxon>
        <taxon>Actinomycetes</taxon>
        <taxon>Kitasatosporales</taxon>
        <taxon>Streptomycetaceae</taxon>
        <taxon>Streptomyces</taxon>
    </lineage>
</organism>
<evidence type="ECO:0000313" key="3">
    <source>
        <dbReference type="Proteomes" id="UP000254150"/>
    </source>
</evidence>
<proteinExistence type="predicted"/>
<name>A0A380P5K7_STRGR</name>
<evidence type="ECO:0000313" key="2">
    <source>
        <dbReference type="EMBL" id="SUP60084.1"/>
    </source>
</evidence>
<dbReference type="SUPFAM" id="SSF56281">
    <property type="entry name" value="Metallo-hydrolase/oxidoreductase"/>
    <property type="match status" value="1"/>
</dbReference>
<dbReference type="Proteomes" id="UP000254150">
    <property type="component" value="Unassembled WGS sequence"/>
</dbReference>
<dbReference type="Pfam" id="PF00753">
    <property type="entry name" value="Lactamase_B"/>
    <property type="match status" value="1"/>
</dbReference>
<dbReference type="SMART" id="SM00849">
    <property type="entry name" value="Lactamase_B"/>
    <property type="match status" value="1"/>
</dbReference>
<reference evidence="2 3" key="1">
    <citation type="submission" date="2018-06" db="EMBL/GenBank/DDBJ databases">
        <authorList>
            <consortium name="Pathogen Informatics"/>
            <person name="Doyle S."/>
        </authorList>
    </citation>
    <scope>NUCLEOTIDE SEQUENCE [LARGE SCALE GENOMIC DNA]</scope>
    <source>
        <strain evidence="2 3">NCTC7807</strain>
    </source>
</reference>
<protein>
    <submittedName>
        <fullName evidence="2">Beta-lactamase</fullName>
    </submittedName>
</protein>
<dbReference type="CDD" id="cd07721">
    <property type="entry name" value="yflN-like_MBL-fold"/>
    <property type="match status" value="1"/>
</dbReference>
<dbReference type="InterPro" id="IPR036866">
    <property type="entry name" value="RibonucZ/Hydroxyglut_hydro"/>
</dbReference>
<dbReference type="PANTHER" id="PTHR42951:SF14">
    <property type="entry name" value="METALLO-BETA-LACTAMASE SUPERFAMILY PROTEIN"/>
    <property type="match status" value="1"/>
</dbReference>
<dbReference type="EMBL" id="UHID01000007">
    <property type="protein sequence ID" value="SUP60084.1"/>
    <property type="molecule type" value="Genomic_DNA"/>
</dbReference>
<dbReference type="PANTHER" id="PTHR42951">
    <property type="entry name" value="METALLO-BETA-LACTAMASE DOMAIN-CONTAINING"/>
    <property type="match status" value="1"/>
</dbReference>
<accession>A0A380P5K7</accession>
<sequence>MESGLSMIDSTPVPGHADVMSECETTEVADGVFFVSSGPVNWTLLVEGDAVTVVDTGFPAQLADVEASVRAVGRDPRAIEAVLITHAHVDHLGCAQQLSQNHGAPVFVHPEELAHVRGQVRESVTPARVLANVWRPGALRWISSIRRLGVASPARVDQPQPFPTPGALDCPGRPVPVPTPGHTSGHSAFHLPQHGVVITGDALVTGHAISRRTGPQSLPKLFHHDRAAATRSLHTLAALDADTALPGHGAAHHGPVADAVAPLLG</sequence>
<dbReference type="InterPro" id="IPR001279">
    <property type="entry name" value="Metallo-B-lactamas"/>
</dbReference>
<dbReference type="AlphaFoldDB" id="A0A380P5K7"/>
<feature type="domain" description="Metallo-beta-lactamase" evidence="1">
    <location>
        <begin position="39"/>
        <end position="248"/>
    </location>
</feature>
<dbReference type="InterPro" id="IPR050855">
    <property type="entry name" value="NDM-1-like"/>
</dbReference>